<sequence>MKGATVLSLLLVAGTAHADDASPIGKVLQLIGDLQSKIIGEGEESQKVYEEFSEWCEERSKNLAYDIKTGNSEVASLKATISEEAAMIASLTTKTEELASAIATDEADLKAATFIREKESADFAAEKGELMDIIDTLERAIGILERHGASMLQLKNAKSVAQALDAMVGASMFSQADAQRLTALVQGSEEDGGDNLGAPSAAVYEGHSGGIVATLTDLLEKAQAQLKEASGAETASLHNFQQLKQSIEDEIAYGKKELAEAKAGAASSAEKKAAAEGDLQATDSDLAEDVKVQGDLHQQCMTTAQDFEAEVKSRAEELKALAEAKKALTENTGAADGLAYGLSQVSLIQKLSTGADLAHFEAVRYVRDLARKQNSKALAQLASRMASAMRMSSGDGADPFAKVKGLIQDIRNWSPRRAPTRSTRPTVTRRSRTRTRRRPTASRRSRSSRPASTRCPPGPLSSRRRLQRWRRASPTWPRPRPRWTSSARRSTRSSWRTRRTWSRVWRASRWPSRS</sequence>
<evidence type="ECO:0000313" key="4">
    <source>
        <dbReference type="EMBL" id="CAK0854765.1"/>
    </source>
</evidence>
<accession>A0ABN9U6Z3</accession>
<proteinExistence type="predicted"/>
<evidence type="ECO:0000256" key="2">
    <source>
        <dbReference type="SAM" id="MobiDB-lite"/>
    </source>
</evidence>
<dbReference type="EMBL" id="CAUYUJ010015499">
    <property type="protein sequence ID" value="CAK0854765.1"/>
    <property type="molecule type" value="Genomic_DNA"/>
</dbReference>
<evidence type="ECO:0000313" key="5">
    <source>
        <dbReference type="Proteomes" id="UP001189429"/>
    </source>
</evidence>
<gene>
    <name evidence="4" type="ORF">PCOR1329_LOCUS45726</name>
</gene>
<feature type="compositionally biased region" description="Basic residues" evidence="2">
    <location>
        <begin position="462"/>
        <end position="471"/>
    </location>
</feature>
<feature type="signal peptide" evidence="3">
    <location>
        <begin position="1"/>
        <end position="18"/>
    </location>
</feature>
<protein>
    <submittedName>
        <fullName evidence="4">Uncharacterized protein</fullName>
    </submittedName>
</protein>
<keyword evidence="5" id="KW-1185">Reference proteome</keyword>
<reference evidence="4" key="1">
    <citation type="submission" date="2023-10" db="EMBL/GenBank/DDBJ databases">
        <authorList>
            <person name="Chen Y."/>
            <person name="Shah S."/>
            <person name="Dougan E. K."/>
            <person name="Thang M."/>
            <person name="Chan C."/>
        </authorList>
    </citation>
    <scope>NUCLEOTIDE SEQUENCE [LARGE SCALE GENOMIC DNA]</scope>
</reference>
<name>A0ABN9U6Z3_9DINO</name>
<feature type="compositionally biased region" description="Basic residues" evidence="2">
    <location>
        <begin position="489"/>
        <end position="500"/>
    </location>
</feature>
<feature type="chain" id="PRO_5045430426" evidence="3">
    <location>
        <begin position="19"/>
        <end position="514"/>
    </location>
</feature>
<feature type="compositionally biased region" description="Low complexity" evidence="2">
    <location>
        <begin position="415"/>
        <end position="426"/>
    </location>
</feature>
<feature type="coiled-coil region" evidence="1">
    <location>
        <begin position="304"/>
        <end position="331"/>
    </location>
</feature>
<dbReference type="Proteomes" id="UP001189429">
    <property type="component" value="Unassembled WGS sequence"/>
</dbReference>
<organism evidence="4 5">
    <name type="scientific">Prorocentrum cordatum</name>
    <dbReference type="NCBI Taxonomy" id="2364126"/>
    <lineage>
        <taxon>Eukaryota</taxon>
        <taxon>Sar</taxon>
        <taxon>Alveolata</taxon>
        <taxon>Dinophyceae</taxon>
        <taxon>Prorocentrales</taxon>
        <taxon>Prorocentraceae</taxon>
        <taxon>Prorocentrum</taxon>
    </lineage>
</organism>
<feature type="compositionally biased region" description="Basic residues" evidence="2">
    <location>
        <begin position="427"/>
        <end position="447"/>
    </location>
</feature>
<feature type="region of interest" description="Disordered" evidence="2">
    <location>
        <begin position="411"/>
        <end position="500"/>
    </location>
</feature>
<evidence type="ECO:0000256" key="1">
    <source>
        <dbReference type="SAM" id="Coils"/>
    </source>
</evidence>
<keyword evidence="3" id="KW-0732">Signal</keyword>
<keyword evidence="1" id="KW-0175">Coiled coil</keyword>
<evidence type="ECO:0000256" key="3">
    <source>
        <dbReference type="SAM" id="SignalP"/>
    </source>
</evidence>
<comment type="caution">
    <text evidence="4">The sequence shown here is derived from an EMBL/GenBank/DDBJ whole genome shotgun (WGS) entry which is preliminary data.</text>
</comment>